<name>A0A4C1UKF1_EUMVA</name>
<sequence length="115" mass="13279">MANKCLELGYFSRAWKVAGIKVISKPGKGDYTRLKSYWPIGLLPLLGELVERMLVGRFQWNLMPELQATQYGFTSQRGTENVLYDLLIYIFVELNLKKIVLMVSLDIEGDFDNVW</sequence>
<gene>
    <name evidence="1" type="primary">pol</name>
    <name evidence="1" type="ORF">EVAR_95717_1</name>
</gene>
<comment type="caution">
    <text evidence="1">The sequence shown here is derived from an EMBL/GenBank/DDBJ whole genome shotgun (WGS) entry which is preliminary data.</text>
</comment>
<evidence type="ECO:0000313" key="2">
    <source>
        <dbReference type="Proteomes" id="UP000299102"/>
    </source>
</evidence>
<keyword evidence="1" id="KW-0808">Transferase</keyword>
<dbReference type="Proteomes" id="UP000299102">
    <property type="component" value="Unassembled WGS sequence"/>
</dbReference>
<dbReference type="EMBL" id="BGZK01000187">
    <property type="protein sequence ID" value="GBP26931.1"/>
    <property type="molecule type" value="Genomic_DNA"/>
</dbReference>
<dbReference type="OrthoDB" id="411871at2759"/>
<accession>A0A4C1UKF1</accession>
<keyword evidence="1" id="KW-0548">Nucleotidyltransferase</keyword>
<reference evidence="1 2" key="1">
    <citation type="journal article" date="2019" name="Commun. Biol.">
        <title>The bagworm genome reveals a unique fibroin gene that provides high tensile strength.</title>
        <authorList>
            <person name="Kono N."/>
            <person name="Nakamura H."/>
            <person name="Ohtoshi R."/>
            <person name="Tomita M."/>
            <person name="Numata K."/>
            <person name="Arakawa K."/>
        </authorList>
    </citation>
    <scope>NUCLEOTIDE SEQUENCE [LARGE SCALE GENOMIC DNA]</scope>
</reference>
<protein>
    <submittedName>
        <fullName evidence="1">RNA-directed DNA polymerase from mobile element jockey</fullName>
    </submittedName>
</protein>
<proteinExistence type="predicted"/>
<dbReference type="STRING" id="151549.A0A4C1UKF1"/>
<dbReference type="GO" id="GO:0003964">
    <property type="term" value="F:RNA-directed DNA polymerase activity"/>
    <property type="evidence" value="ECO:0007669"/>
    <property type="project" value="UniProtKB-KW"/>
</dbReference>
<dbReference type="AlphaFoldDB" id="A0A4C1UKF1"/>
<evidence type="ECO:0000313" key="1">
    <source>
        <dbReference type="EMBL" id="GBP26931.1"/>
    </source>
</evidence>
<keyword evidence="2" id="KW-1185">Reference proteome</keyword>
<keyword evidence="1" id="KW-0695">RNA-directed DNA polymerase</keyword>
<organism evidence="1 2">
    <name type="scientific">Eumeta variegata</name>
    <name type="common">Bagworm moth</name>
    <name type="synonym">Eumeta japonica</name>
    <dbReference type="NCBI Taxonomy" id="151549"/>
    <lineage>
        <taxon>Eukaryota</taxon>
        <taxon>Metazoa</taxon>
        <taxon>Ecdysozoa</taxon>
        <taxon>Arthropoda</taxon>
        <taxon>Hexapoda</taxon>
        <taxon>Insecta</taxon>
        <taxon>Pterygota</taxon>
        <taxon>Neoptera</taxon>
        <taxon>Endopterygota</taxon>
        <taxon>Lepidoptera</taxon>
        <taxon>Glossata</taxon>
        <taxon>Ditrysia</taxon>
        <taxon>Tineoidea</taxon>
        <taxon>Psychidae</taxon>
        <taxon>Oiketicinae</taxon>
        <taxon>Eumeta</taxon>
    </lineage>
</organism>